<gene>
    <name evidence="3" type="ORF">EAS64_12205</name>
</gene>
<evidence type="ECO:0000259" key="2">
    <source>
        <dbReference type="Pfam" id="PF08940"/>
    </source>
</evidence>
<evidence type="ECO:0000256" key="1">
    <source>
        <dbReference type="SAM" id="MobiDB-lite"/>
    </source>
</evidence>
<evidence type="ECO:0000313" key="3">
    <source>
        <dbReference type="EMBL" id="TVZ05836.1"/>
    </source>
</evidence>
<dbReference type="AlphaFoldDB" id="A0A6P2C633"/>
<dbReference type="SUPFAM" id="SSF50118">
    <property type="entry name" value="Cell growth inhibitor/plasmid maintenance toxic component"/>
    <property type="match status" value="1"/>
</dbReference>
<dbReference type="OrthoDB" id="4828144at2"/>
<dbReference type="Pfam" id="PF08940">
    <property type="entry name" value="DUF1918"/>
    <property type="match status" value="1"/>
</dbReference>
<dbReference type="InterPro" id="IPR015035">
    <property type="entry name" value="DUF1918"/>
</dbReference>
<comment type="caution">
    <text evidence="3">The sequence shown here is derived from an EMBL/GenBank/DDBJ whole genome shotgun (WGS) entry which is preliminary data.</text>
</comment>
<keyword evidence="4" id="KW-1185">Reference proteome</keyword>
<dbReference type="Proteomes" id="UP000460272">
    <property type="component" value="Unassembled WGS sequence"/>
</dbReference>
<sequence length="81" mass="8390">MNALVPDGPEPPDPDPIRNARPGPSDTLIIDGAGMAGLPLLGTIVAVCGDDGAPPYLVRWTAGDYESLVFPGAGARIEKHR</sequence>
<feature type="domain" description="DUF1918" evidence="2">
    <location>
        <begin position="26"/>
        <end position="77"/>
    </location>
</feature>
<proteinExistence type="predicted"/>
<organism evidence="3 4">
    <name type="scientific">Trebonia kvetii</name>
    <dbReference type="NCBI Taxonomy" id="2480626"/>
    <lineage>
        <taxon>Bacteria</taxon>
        <taxon>Bacillati</taxon>
        <taxon>Actinomycetota</taxon>
        <taxon>Actinomycetes</taxon>
        <taxon>Streptosporangiales</taxon>
        <taxon>Treboniaceae</taxon>
        <taxon>Trebonia</taxon>
    </lineage>
</organism>
<feature type="region of interest" description="Disordered" evidence="1">
    <location>
        <begin position="1"/>
        <end position="25"/>
    </location>
</feature>
<dbReference type="EMBL" id="RPFW01000002">
    <property type="protein sequence ID" value="TVZ05836.1"/>
    <property type="molecule type" value="Genomic_DNA"/>
</dbReference>
<dbReference type="Gene3D" id="2.30.30.440">
    <property type="entry name" value="Domain of unknown function DUF1918"/>
    <property type="match status" value="1"/>
</dbReference>
<accession>A0A6P2C633</accession>
<evidence type="ECO:0000313" key="4">
    <source>
        <dbReference type="Proteomes" id="UP000460272"/>
    </source>
</evidence>
<name>A0A6P2C633_9ACTN</name>
<reference evidence="3 4" key="1">
    <citation type="submission" date="2018-11" db="EMBL/GenBank/DDBJ databases">
        <title>Trebonia kvetii gen.nov., sp.nov., a novel acidophilic actinobacterium, and proposal of the new actinobacterial family Treboniaceae fam. nov.</title>
        <authorList>
            <person name="Rapoport D."/>
            <person name="Sagova-Mareckova M."/>
            <person name="Sedlacek I."/>
            <person name="Provaznik J."/>
            <person name="Kralova S."/>
            <person name="Pavlinic D."/>
            <person name="Benes V."/>
            <person name="Kopecky J."/>
        </authorList>
    </citation>
    <scope>NUCLEOTIDE SEQUENCE [LARGE SCALE GENOMIC DNA]</scope>
    <source>
        <strain evidence="3 4">15Tr583</strain>
    </source>
</reference>
<protein>
    <submittedName>
        <fullName evidence="3">DUF1918 domain-containing protein</fullName>
    </submittedName>
</protein>